<keyword evidence="3" id="KW-1185">Reference proteome</keyword>
<evidence type="ECO:0000256" key="1">
    <source>
        <dbReference type="SAM" id="MobiDB-lite"/>
    </source>
</evidence>
<protein>
    <submittedName>
        <fullName evidence="2">Uncharacterized protein</fullName>
    </submittedName>
</protein>
<feature type="region of interest" description="Disordered" evidence="1">
    <location>
        <begin position="55"/>
        <end position="86"/>
    </location>
</feature>
<evidence type="ECO:0000313" key="3">
    <source>
        <dbReference type="Proteomes" id="UP000016933"/>
    </source>
</evidence>
<reference evidence="3" key="1">
    <citation type="journal article" date="2012" name="PLoS Genet.">
        <title>The genomes of the fungal plant pathogens Cladosporium fulvum and Dothistroma septosporum reveal adaptation to different hosts and lifestyles but also signatures of common ancestry.</title>
        <authorList>
            <person name="de Wit P.J.G.M."/>
            <person name="van der Burgt A."/>
            <person name="Oekmen B."/>
            <person name="Stergiopoulos I."/>
            <person name="Abd-Elsalam K.A."/>
            <person name="Aerts A.L."/>
            <person name="Bahkali A.H."/>
            <person name="Beenen H.G."/>
            <person name="Chettri P."/>
            <person name="Cox M.P."/>
            <person name="Datema E."/>
            <person name="de Vries R.P."/>
            <person name="Dhillon B."/>
            <person name="Ganley A.R."/>
            <person name="Griffiths S.A."/>
            <person name="Guo Y."/>
            <person name="Hamelin R.C."/>
            <person name="Henrissat B."/>
            <person name="Kabir M.S."/>
            <person name="Jashni M.K."/>
            <person name="Kema G."/>
            <person name="Klaubauf S."/>
            <person name="Lapidus A."/>
            <person name="Levasseur A."/>
            <person name="Lindquist E."/>
            <person name="Mehrabi R."/>
            <person name="Ohm R.A."/>
            <person name="Owen T.J."/>
            <person name="Salamov A."/>
            <person name="Schwelm A."/>
            <person name="Schijlen E."/>
            <person name="Sun H."/>
            <person name="van den Burg H.A."/>
            <person name="van Ham R.C.H.J."/>
            <person name="Zhang S."/>
            <person name="Goodwin S.B."/>
            <person name="Grigoriev I.V."/>
            <person name="Collemare J."/>
            <person name="Bradshaw R.E."/>
        </authorList>
    </citation>
    <scope>NUCLEOTIDE SEQUENCE [LARGE SCALE GENOMIC DNA]</scope>
    <source>
        <strain evidence="3">NZE10 / CBS 128990</strain>
    </source>
</reference>
<reference evidence="2 3" key="2">
    <citation type="journal article" date="2012" name="PLoS Pathog.">
        <title>Diverse lifestyles and strategies of plant pathogenesis encoded in the genomes of eighteen Dothideomycetes fungi.</title>
        <authorList>
            <person name="Ohm R.A."/>
            <person name="Feau N."/>
            <person name="Henrissat B."/>
            <person name="Schoch C.L."/>
            <person name="Horwitz B.A."/>
            <person name="Barry K.W."/>
            <person name="Condon B.J."/>
            <person name="Copeland A.C."/>
            <person name="Dhillon B."/>
            <person name="Glaser F."/>
            <person name="Hesse C.N."/>
            <person name="Kosti I."/>
            <person name="LaButti K."/>
            <person name="Lindquist E.A."/>
            <person name="Lucas S."/>
            <person name="Salamov A.A."/>
            <person name="Bradshaw R.E."/>
            <person name="Ciuffetti L."/>
            <person name="Hamelin R.C."/>
            <person name="Kema G.H.J."/>
            <person name="Lawrence C."/>
            <person name="Scott J.A."/>
            <person name="Spatafora J.W."/>
            <person name="Turgeon B.G."/>
            <person name="de Wit P.J.G.M."/>
            <person name="Zhong S."/>
            <person name="Goodwin S.B."/>
            <person name="Grigoriev I.V."/>
        </authorList>
    </citation>
    <scope>NUCLEOTIDE SEQUENCE [LARGE SCALE GENOMIC DNA]</scope>
    <source>
        <strain evidence="3">NZE10 / CBS 128990</strain>
    </source>
</reference>
<sequence length="152" mass="16050">MPLDVLQVRRTKASPITYFYHTVPSGTTQDHPHHHSNEPAWQSQTCTVSANKSWQTPPSCSLSMPPLSKAPPSLPTSSTSSSSPVSNLGTATAVLVHGPMCNRQTIMGGGLAHSQAGALEKLHDQLCRHAATGDALALECSDVAEEVDEDGP</sequence>
<feature type="compositionally biased region" description="Low complexity" evidence="1">
    <location>
        <begin position="75"/>
        <end position="86"/>
    </location>
</feature>
<dbReference type="EMBL" id="KB446541">
    <property type="protein sequence ID" value="EME42278.1"/>
    <property type="molecule type" value="Genomic_DNA"/>
</dbReference>
<name>N1PI46_DOTSN</name>
<proteinExistence type="predicted"/>
<dbReference type="AlphaFoldDB" id="N1PI46"/>
<accession>N1PI46</accession>
<dbReference type="Proteomes" id="UP000016933">
    <property type="component" value="Unassembled WGS sequence"/>
</dbReference>
<feature type="region of interest" description="Disordered" evidence="1">
    <location>
        <begin position="27"/>
        <end position="46"/>
    </location>
</feature>
<evidence type="ECO:0000313" key="2">
    <source>
        <dbReference type="EMBL" id="EME42278.1"/>
    </source>
</evidence>
<feature type="compositionally biased region" description="Low complexity" evidence="1">
    <location>
        <begin position="57"/>
        <end position="67"/>
    </location>
</feature>
<dbReference type="HOGENOM" id="CLU_1722331_0_0_1"/>
<gene>
    <name evidence="2" type="ORF">DOTSEDRAFT_73196</name>
</gene>
<organism evidence="2 3">
    <name type="scientific">Dothistroma septosporum (strain NZE10 / CBS 128990)</name>
    <name type="common">Red band needle blight fungus</name>
    <name type="synonym">Mycosphaerella pini</name>
    <dbReference type="NCBI Taxonomy" id="675120"/>
    <lineage>
        <taxon>Eukaryota</taxon>
        <taxon>Fungi</taxon>
        <taxon>Dikarya</taxon>
        <taxon>Ascomycota</taxon>
        <taxon>Pezizomycotina</taxon>
        <taxon>Dothideomycetes</taxon>
        <taxon>Dothideomycetidae</taxon>
        <taxon>Mycosphaerellales</taxon>
        <taxon>Mycosphaerellaceae</taxon>
        <taxon>Dothistroma</taxon>
    </lineage>
</organism>